<feature type="transmembrane region" description="Helical" evidence="1">
    <location>
        <begin position="83"/>
        <end position="103"/>
    </location>
</feature>
<organism evidence="2 3">
    <name type="scientific">Holzapfeliella saturejae</name>
    <dbReference type="NCBI Taxonomy" id="3082953"/>
    <lineage>
        <taxon>Bacteria</taxon>
        <taxon>Bacillati</taxon>
        <taxon>Bacillota</taxon>
        <taxon>Bacilli</taxon>
        <taxon>Lactobacillales</taxon>
        <taxon>Lactobacillaceae</taxon>
        <taxon>Holzapfeliella</taxon>
    </lineage>
</organism>
<dbReference type="InterPro" id="IPR021560">
    <property type="entry name" value="DUF3021"/>
</dbReference>
<protein>
    <submittedName>
        <fullName evidence="2">DUF3021 domain-containing protein</fullName>
    </submittedName>
</protein>
<feature type="transmembrane region" description="Helical" evidence="1">
    <location>
        <begin position="52"/>
        <end position="71"/>
    </location>
</feature>
<feature type="transmembrane region" description="Helical" evidence="1">
    <location>
        <begin position="12"/>
        <end position="32"/>
    </location>
</feature>
<name>A0ABU8SJY4_9LACO</name>
<gene>
    <name evidence="2" type="ORF">R4Y45_06985</name>
</gene>
<reference evidence="2 3" key="1">
    <citation type="submission" date="2023-10" db="EMBL/GenBank/DDBJ databases">
        <title>Holzapfeliella saturejae sp. nov. isolated from Satureja montana flowers.</title>
        <authorList>
            <person name="Alcantara C."/>
            <person name="Zuniga M."/>
            <person name="Landete J.M."/>
            <person name="Monedero V."/>
        </authorList>
    </citation>
    <scope>NUCLEOTIDE SEQUENCE [LARGE SCALE GENOMIC DNA]</scope>
    <source>
        <strain evidence="2 3">He02</strain>
    </source>
</reference>
<dbReference type="EMBL" id="JAWMWG010000005">
    <property type="protein sequence ID" value="MEJ6348962.1"/>
    <property type="molecule type" value="Genomic_DNA"/>
</dbReference>
<keyword evidence="1" id="KW-0472">Membrane</keyword>
<dbReference type="Pfam" id="PF11457">
    <property type="entry name" value="DUF3021"/>
    <property type="match status" value="1"/>
</dbReference>
<evidence type="ECO:0000256" key="1">
    <source>
        <dbReference type="SAM" id="Phobius"/>
    </source>
</evidence>
<evidence type="ECO:0000313" key="2">
    <source>
        <dbReference type="EMBL" id="MEJ6348962.1"/>
    </source>
</evidence>
<comment type="caution">
    <text evidence="2">The sequence shown here is derived from an EMBL/GenBank/DDBJ whole genome shotgun (WGS) entry which is preliminary data.</text>
</comment>
<keyword evidence="1" id="KW-0812">Transmembrane</keyword>
<dbReference type="RefSeq" id="WP_339970466.1">
    <property type="nucleotide sequence ID" value="NZ_JAWMWG010000005.1"/>
</dbReference>
<accession>A0ABU8SJY4</accession>
<keyword evidence="3" id="KW-1185">Reference proteome</keyword>
<evidence type="ECO:0000313" key="3">
    <source>
        <dbReference type="Proteomes" id="UP001377804"/>
    </source>
</evidence>
<feature type="transmembrane region" description="Helical" evidence="1">
    <location>
        <begin position="109"/>
        <end position="127"/>
    </location>
</feature>
<proteinExistence type="predicted"/>
<keyword evidence="1" id="KW-1133">Transmembrane helix</keyword>
<sequence>MINSNKIIKRFITGALQGNFFGLIVTLTGSYISGNSEFIVSRFNNQNIDILIAMIVWCLIGGIAGLSSLIFDYTDWGITKTTCIQFLISYFPALAMAILVNWFPFKLDSIIVFSIIYATIFFIIWFISMKSTKNDIKQLNQKLQHKKF</sequence>
<dbReference type="Proteomes" id="UP001377804">
    <property type="component" value="Unassembled WGS sequence"/>
</dbReference>